<feature type="compositionally biased region" description="Polar residues" evidence="1">
    <location>
        <begin position="160"/>
        <end position="169"/>
    </location>
</feature>
<evidence type="ECO:0000313" key="3">
    <source>
        <dbReference type="Proteomes" id="UP000515211"/>
    </source>
</evidence>
<name>A0A6P4BF31_ARADU</name>
<feature type="domain" description="Zinc finger PMZ-type" evidence="2">
    <location>
        <begin position="452"/>
        <end position="479"/>
    </location>
</feature>
<evidence type="ECO:0000313" key="4">
    <source>
        <dbReference type="RefSeq" id="XP_015936662.1"/>
    </source>
</evidence>
<dbReference type="GO" id="GO:0008270">
    <property type="term" value="F:zinc ion binding"/>
    <property type="evidence" value="ECO:0007669"/>
    <property type="project" value="InterPro"/>
</dbReference>
<sequence>MENNQFFFVVVYPNEIVKHGNEGVIFESNKTVMLRTNRLNTLHALKTIMFSNIGGIGTKKVGRIAYKFLHALPNGGFTNMLFWIDGDQHMRVMFDIHARLMPQHVMELYAAICDVVVGAELSPSSLEIVPLEATLIHYAQPYYSANEYNSEGDSTYVAGSRSSSDTASTDEYVPETPTGGVGQFFMPPPLAIPRLSEVHSHYHILNLDAMQPNNLLNFGEGEDYNTDGGVEFQVGHRLRNRDVVLMAVKNYRRNAEYRVLESDRLKYHCHCKQFTNGCPWNLRVALRQNLNYWVVLPMIKTEPSVSIPVLQSAVHQSYHFKPSYRKVWMAKRNASQVRFTNAMLFLITMETWLTESGASLIKYFGNSLHALRKMYERLQQLFVRKGCKAHAQLHGGHIYSRRLLAAIEKNIESLPIMRVTHCDHRAFVFSVEEVEPVDGWSQTSYRVCLNARTCDRGLFQSLYYPCRHALAACVAESIEWGNLVDPVYKMASVFKVLKWSFCQYPTKRYGSHGMVHA</sequence>
<accession>A0A6P4BF31</accession>
<dbReference type="Proteomes" id="UP000515211">
    <property type="component" value="Chromosome 8"/>
</dbReference>
<dbReference type="AlphaFoldDB" id="A0A6P4BF31"/>
<dbReference type="GeneID" id="107462567"/>
<protein>
    <submittedName>
        <fullName evidence="4">Uncharacterized protein LOC107462567</fullName>
    </submittedName>
</protein>
<evidence type="ECO:0000256" key="1">
    <source>
        <dbReference type="SAM" id="MobiDB-lite"/>
    </source>
</evidence>
<reference evidence="3" key="1">
    <citation type="journal article" date="2016" name="Nat. Genet.">
        <title>The genome sequences of Arachis duranensis and Arachis ipaensis, the diploid ancestors of cultivated peanut.</title>
        <authorList>
            <person name="Bertioli D.J."/>
            <person name="Cannon S.B."/>
            <person name="Froenicke L."/>
            <person name="Huang G."/>
            <person name="Farmer A.D."/>
            <person name="Cannon E.K."/>
            <person name="Liu X."/>
            <person name="Gao D."/>
            <person name="Clevenger J."/>
            <person name="Dash S."/>
            <person name="Ren L."/>
            <person name="Moretzsohn M.C."/>
            <person name="Shirasawa K."/>
            <person name="Huang W."/>
            <person name="Vidigal B."/>
            <person name="Abernathy B."/>
            <person name="Chu Y."/>
            <person name="Niederhuth C.E."/>
            <person name="Umale P."/>
            <person name="Araujo A.C."/>
            <person name="Kozik A."/>
            <person name="Kim K.D."/>
            <person name="Burow M.D."/>
            <person name="Varshney R.K."/>
            <person name="Wang X."/>
            <person name="Zhang X."/>
            <person name="Barkley N."/>
            <person name="Guimaraes P.M."/>
            <person name="Isobe S."/>
            <person name="Guo B."/>
            <person name="Liao B."/>
            <person name="Stalker H.T."/>
            <person name="Schmitz R.J."/>
            <person name="Scheffler B.E."/>
            <person name="Leal-Bertioli S.C."/>
            <person name="Xun X."/>
            <person name="Jackson S.A."/>
            <person name="Michelmore R."/>
            <person name="Ozias-Akins P."/>
        </authorList>
    </citation>
    <scope>NUCLEOTIDE SEQUENCE [LARGE SCALE GENOMIC DNA]</scope>
    <source>
        <strain evidence="3">cv. V14167</strain>
    </source>
</reference>
<gene>
    <name evidence="4" type="primary">LOC107462567</name>
</gene>
<dbReference type="InterPro" id="IPR006564">
    <property type="entry name" value="Znf_PMZ"/>
</dbReference>
<keyword evidence="3" id="KW-1185">Reference proteome</keyword>
<dbReference type="RefSeq" id="XP_015936662.1">
    <property type="nucleotide sequence ID" value="XM_016081176.1"/>
</dbReference>
<reference evidence="4" key="2">
    <citation type="submission" date="2025-08" db="UniProtKB">
        <authorList>
            <consortium name="RefSeq"/>
        </authorList>
    </citation>
    <scope>IDENTIFICATION</scope>
    <source>
        <tissue evidence="4">Whole plant</tissue>
    </source>
</reference>
<dbReference type="SMART" id="SM00575">
    <property type="entry name" value="ZnF_PMZ"/>
    <property type="match status" value="1"/>
</dbReference>
<organism evidence="3 4">
    <name type="scientific">Arachis duranensis</name>
    <name type="common">Wild peanut</name>
    <dbReference type="NCBI Taxonomy" id="130453"/>
    <lineage>
        <taxon>Eukaryota</taxon>
        <taxon>Viridiplantae</taxon>
        <taxon>Streptophyta</taxon>
        <taxon>Embryophyta</taxon>
        <taxon>Tracheophyta</taxon>
        <taxon>Spermatophyta</taxon>
        <taxon>Magnoliopsida</taxon>
        <taxon>eudicotyledons</taxon>
        <taxon>Gunneridae</taxon>
        <taxon>Pentapetalae</taxon>
        <taxon>rosids</taxon>
        <taxon>fabids</taxon>
        <taxon>Fabales</taxon>
        <taxon>Fabaceae</taxon>
        <taxon>Papilionoideae</taxon>
        <taxon>50 kb inversion clade</taxon>
        <taxon>dalbergioids sensu lato</taxon>
        <taxon>Dalbergieae</taxon>
        <taxon>Pterocarpus clade</taxon>
        <taxon>Arachis</taxon>
    </lineage>
</organism>
<evidence type="ECO:0000259" key="2">
    <source>
        <dbReference type="SMART" id="SM00575"/>
    </source>
</evidence>
<dbReference type="KEGG" id="adu:107462567"/>
<feature type="region of interest" description="Disordered" evidence="1">
    <location>
        <begin position="154"/>
        <end position="173"/>
    </location>
</feature>
<proteinExistence type="predicted"/>